<comment type="similarity">
    <text evidence="8">Belongs to the TonB-dependent receptor family.</text>
</comment>
<dbReference type="Proteomes" id="UP000324611">
    <property type="component" value="Unassembled WGS sequence"/>
</dbReference>
<proteinExistence type="inferred from homology"/>
<sequence length="1192" mass="130039">MQFMKKLTAAARRHIRSYSFYMKLSTVCLIFVLSNAQLLLAHTGKAQGIETDRITLELRSESLKTVLRKIEKLSGYPITYPVEQVERYNTISLDKGNRTVSKTLEIVLNGTGLHFKQQHAAIVIFPERKTPPAKSLVTTLPLDTAILVKGRITDDAGTPLPGVAVAVKGTTKGATSGEDGSFTLSVSSPDDRLVCSLIGYAPKELAARQFNGGNIMLIAESKKLDEVVVIGYGTKSVRETTGAISKVSGDKLSNEPLSAFTQAMAGKTAGVQVNMNGGTLGDPTAIQIRGINSITSSAQPLIVIDGVAQIANDNLNGLRTGAGTRFDPLAMLNPNDIESIQILKDAGSAVIYGSRASNGVILVTTKKGKRGSVKVMIDSKTGWSQAAKKPKELDAINYMMIQNEKASNKYGLNSPNAVIAKESDTDGDGQPDNTDWISLLYGTGIMYDNSISFSGGADKLSVYGSARYLSQEGIVKPNKITMGQARLNLDFTPKPWFKSGISLAYTRTKNVGVLTDGYVQGVNISGWQAPANVSPYNPNGPRGYNLTTGTGGGYLGLGNNITAINGASIMSQSGGYFNMIAMTDLTRNLNTAQDLRANIYGEIRPIKDLSFTSKLGIQYLANLEDQFTPNVIGFWGVPYNGLVTYLNSNWNQWVWQNYATYDKTIANMHKVSVVAGAEYQYNKMQWYQAGAVNFADPFYDAIVNGAFTNIQPGQTSIYDQTHGDLNSSSLMSYFGRASYAYSSKYLLELSFRADAFSAFGINNQWGYFPSVSAGWEVTQEKFMESVKWLSYLKLRGSYGQVGNSRIRNPYASQTLYTGSAYGMLNGFNILQVGNAGLKWESSKKLDIGFDATLLHKFNIVADYFNNNIDNMILSAPVLSTVGVPNNSVYTNIGNMRNRGIELTLSTTPVARKNFTWNTALNVSRIWNKVLSLVSSNNNADIIQGNSVASVGKPLGTFYLVRWAGVNPENGNPRWFAKDGSIKEYHFGQTGSALWTDDKGNPVAPMSVSTDAVYSNKSGLPTWFGGWDNTFTYKQFDLGINIIFSGGNYVYNGTKATMLSNNVQNNFDEILKRWTTPGQQTDVPKVYLQDNQGNTASDRFLEKADFLRVRTISLGYTFDKSLLGRIGFDRIRIYGQVFNAFLLTGYTGLDPDVNTATRANTSNTSTANNIQIGIDALSTPQPRTFTVGLNVSF</sequence>
<evidence type="ECO:0000256" key="2">
    <source>
        <dbReference type="ARBA" id="ARBA00022448"/>
    </source>
</evidence>
<evidence type="ECO:0000256" key="5">
    <source>
        <dbReference type="ARBA" id="ARBA00022729"/>
    </source>
</evidence>
<dbReference type="InterPro" id="IPR036942">
    <property type="entry name" value="Beta-barrel_TonB_sf"/>
</dbReference>
<dbReference type="EMBL" id="VUOC01000001">
    <property type="protein sequence ID" value="KAA2245731.1"/>
    <property type="molecule type" value="Genomic_DNA"/>
</dbReference>
<evidence type="ECO:0000259" key="9">
    <source>
        <dbReference type="Pfam" id="PF07715"/>
    </source>
</evidence>
<dbReference type="InterPro" id="IPR008969">
    <property type="entry name" value="CarboxyPept-like_regulatory"/>
</dbReference>
<gene>
    <name evidence="10" type="ORF">F0L74_07200</name>
</gene>
<keyword evidence="5" id="KW-0732">Signal</keyword>
<keyword evidence="11" id="KW-1185">Reference proteome</keyword>
<evidence type="ECO:0000256" key="4">
    <source>
        <dbReference type="ARBA" id="ARBA00022692"/>
    </source>
</evidence>
<dbReference type="InterPro" id="IPR037066">
    <property type="entry name" value="Plug_dom_sf"/>
</dbReference>
<name>A0A5B2W266_9BACT</name>
<dbReference type="Gene3D" id="3.55.50.30">
    <property type="match status" value="1"/>
</dbReference>
<keyword evidence="4 8" id="KW-0812">Transmembrane</keyword>
<dbReference type="Gene3D" id="2.60.40.1120">
    <property type="entry name" value="Carboxypeptidase-like, regulatory domain"/>
    <property type="match status" value="1"/>
</dbReference>
<dbReference type="Pfam" id="PF13715">
    <property type="entry name" value="CarbopepD_reg_2"/>
    <property type="match status" value="1"/>
</dbReference>
<keyword evidence="3 8" id="KW-1134">Transmembrane beta strand</keyword>
<reference evidence="10 11" key="1">
    <citation type="submission" date="2019-09" db="EMBL/GenBank/DDBJ databases">
        <title>Chitinophaga ginsengihumi sp. nov., isolated from soil of ginseng rhizosphere.</title>
        <authorList>
            <person name="Lee J."/>
        </authorList>
    </citation>
    <scope>NUCLEOTIDE SEQUENCE [LARGE SCALE GENOMIC DNA]</scope>
    <source>
        <strain evidence="10 11">BN140078</strain>
    </source>
</reference>
<dbReference type="Gene3D" id="2.170.130.10">
    <property type="entry name" value="TonB-dependent receptor, plug domain"/>
    <property type="match status" value="1"/>
</dbReference>
<dbReference type="InterPro" id="IPR023996">
    <property type="entry name" value="TonB-dep_OMP_SusC/RagA"/>
</dbReference>
<dbReference type="GO" id="GO:0015344">
    <property type="term" value="F:siderophore uptake transmembrane transporter activity"/>
    <property type="evidence" value="ECO:0007669"/>
    <property type="project" value="TreeGrafter"/>
</dbReference>
<dbReference type="Pfam" id="PF07715">
    <property type="entry name" value="Plug"/>
    <property type="match status" value="1"/>
</dbReference>
<dbReference type="SUPFAM" id="SSF56935">
    <property type="entry name" value="Porins"/>
    <property type="match status" value="1"/>
</dbReference>
<feature type="domain" description="TonB-dependent receptor plug" evidence="9">
    <location>
        <begin position="237"/>
        <end position="360"/>
    </location>
</feature>
<evidence type="ECO:0000313" key="11">
    <source>
        <dbReference type="Proteomes" id="UP000324611"/>
    </source>
</evidence>
<dbReference type="GO" id="GO:0044718">
    <property type="term" value="P:siderophore transmembrane transport"/>
    <property type="evidence" value="ECO:0007669"/>
    <property type="project" value="TreeGrafter"/>
</dbReference>
<dbReference type="InterPro" id="IPR012910">
    <property type="entry name" value="Plug_dom"/>
</dbReference>
<dbReference type="PANTHER" id="PTHR30069:SF29">
    <property type="entry name" value="HEMOGLOBIN AND HEMOGLOBIN-HAPTOGLOBIN-BINDING PROTEIN 1-RELATED"/>
    <property type="match status" value="1"/>
</dbReference>
<keyword evidence="2 8" id="KW-0813">Transport</keyword>
<dbReference type="SUPFAM" id="SSF49464">
    <property type="entry name" value="Carboxypeptidase regulatory domain-like"/>
    <property type="match status" value="1"/>
</dbReference>
<comment type="subcellular location">
    <subcellularLocation>
        <location evidence="1 8">Cell outer membrane</location>
        <topology evidence="1 8">Multi-pass membrane protein</topology>
    </subcellularLocation>
</comment>
<evidence type="ECO:0000256" key="3">
    <source>
        <dbReference type="ARBA" id="ARBA00022452"/>
    </source>
</evidence>
<evidence type="ECO:0000313" key="10">
    <source>
        <dbReference type="EMBL" id="KAA2245731.1"/>
    </source>
</evidence>
<keyword evidence="7 8" id="KW-0998">Cell outer membrane</keyword>
<evidence type="ECO:0000256" key="7">
    <source>
        <dbReference type="ARBA" id="ARBA00023237"/>
    </source>
</evidence>
<accession>A0A5B2W266</accession>
<dbReference type="PANTHER" id="PTHR30069">
    <property type="entry name" value="TONB-DEPENDENT OUTER MEMBRANE RECEPTOR"/>
    <property type="match status" value="1"/>
</dbReference>
<dbReference type="PROSITE" id="PS52016">
    <property type="entry name" value="TONB_DEPENDENT_REC_3"/>
    <property type="match status" value="1"/>
</dbReference>
<evidence type="ECO:0000256" key="6">
    <source>
        <dbReference type="ARBA" id="ARBA00023136"/>
    </source>
</evidence>
<dbReference type="GO" id="GO:0009279">
    <property type="term" value="C:cell outer membrane"/>
    <property type="evidence" value="ECO:0007669"/>
    <property type="project" value="UniProtKB-SubCell"/>
</dbReference>
<evidence type="ECO:0000256" key="1">
    <source>
        <dbReference type="ARBA" id="ARBA00004571"/>
    </source>
</evidence>
<keyword evidence="10" id="KW-0675">Receptor</keyword>
<dbReference type="NCBIfam" id="TIGR04056">
    <property type="entry name" value="OMP_RagA_SusC"/>
    <property type="match status" value="1"/>
</dbReference>
<dbReference type="NCBIfam" id="TIGR04057">
    <property type="entry name" value="SusC_RagA_signa"/>
    <property type="match status" value="1"/>
</dbReference>
<keyword evidence="6 8" id="KW-0472">Membrane</keyword>
<comment type="caution">
    <text evidence="10">The sequence shown here is derived from an EMBL/GenBank/DDBJ whole genome shotgun (WGS) entry which is preliminary data.</text>
</comment>
<dbReference type="InterPro" id="IPR023997">
    <property type="entry name" value="TonB-dep_OMP_SusC/RagA_CS"/>
</dbReference>
<dbReference type="InterPro" id="IPR039426">
    <property type="entry name" value="TonB-dep_rcpt-like"/>
</dbReference>
<organism evidence="10 11">
    <name type="scientific">Chitinophaga agrisoli</name>
    <dbReference type="NCBI Taxonomy" id="2607653"/>
    <lineage>
        <taxon>Bacteria</taxon>
        <taxon>Pseudomonadati</taxon>
        <taxon>Bacteroidota</taxon>
        <taxon>Chitinophagia</taxon>
        <taxon>Chitinophagales</taxon>
        <taxon>Chitinophagaceae</taxon>
        <taxon>Chitinophaga</taxon>
    </lineage>
</organism>
<reference evidence="10 11" key="2">
    <citation type="submission" date="2019-09" db="EMBL/GenBank/DDBJ databases">
        <authorList>
            <person name="Jin C."/>
        </authorList>
    </citation>
    <scope>NUCLEOTIDE SEQUENCE [LARGE SCALE GENOMIC DNA]</scope>
    <source>
        <strain evidence="10 11">BN140078</strain>
    </source>
</reference>
<evidence type="ECO:0000256" key="8">
    <source>
        <dbReference type="PROSITE-ProRule" id="PRU01360"/>
    </source>
</evidence>
<protein>
    <submittedName>
        <fullName evidence="10">TonB-dependent receptor</fullName>
    </submittedName>
</protein>
<dbReference type="AlphaFoldDB" id="A0A5B2W266"/>
<dbReference type="Gene3D" id="2.40.170.20">
    <property type="entry name" value="TonB-dependent receptor, beta-barrel domain"/>
    <property type="match status" value="1"/>
</dbReference>